<proteinExistence type="predicted"/>
<keyword evidence="7" id="KW-1185">Reference proteome</keyword>
<dbReference type="OrthoDB" id="1975037at2"/>
<dbReference type="InterPro" id="IPR018060">
    <property type="entry name" value="HTH_AraC"/>
</dbReference>
<dbReference type="Pfam" id="PF17853">
    <property type="entry name" value="GGDEF_2"/>
    <property type="match status" value="1"/>
</dbReference>
<feature type="domain" description="HTH araC/xylS-type" evidence="5">
    <location>
        <begin position="660"/>
        <end position="760"/>
    </location>
</feature>
<dbReference type="Gene3D" id="3.30.450.20">
    <property type="entry name" value="PAS domain"/>
    <property type="match status" value="1"/>
</dbReference>
<evidence type="ECO:0000313" key="6">
    <source>
        <dbReference type="EMBL" id="RAV19252.1"/>
    </source>
</evidence>
<dbReference type="InterPro" id="IPR009057">
    <property type="entry name" value="Homeodomain-like_sf"/>
</dbReference>
<feature type="region of interest" description="Disordered" evidence="4">
    <location>
        <begin position="750"/>
        <end position="770"/>
    </location>
</feature>
<dbReference type="GO" id="GO:0003700">
    <property type="term" value="F:DNA-binding transcription factor activity"/>
    <property type="evidence" value="ECO:0007669"/>
    <property type="project" value="InterPro"/>
</dbReference>
<evidence type="ECO:0000256" key="3">
    <source>
        <dbReference type="ARBA" id="ARBA00023163"/>
    </source>
</evidence>
<organism evidence="6 7">
    <name type="scientific">Paenibacillus contaminans</name>
    <dbReference type="NCBI Taxonomy" id="450362"/>
    <lineage>
        <taxon>Bacteria</taxon>
        <taxon>Bacillati</taxon>
        <taxon>Bacillota</taxon>
        <taxon>Bacilli</taxon>
        <taxon>Bacillales</taxon>
        <taxon>Paenibacillaceae</taxon>
        <taxon>Paenibacillus</taxon>
    </lineage>
</organism>
<dbReference type="RefSeq" id="WP_113033070.1">
    <property type="nucleotide sequence ID" value="NZ_QMFB01000013.1"/>
</dbReference>
<evidence type="ECO:0000256" key="2">
    <source>
        <dbReference type="ARBA" id="ARBA00023125"/>
    </source>
</evidence>
<dbReference type="AlphaFoldDB" id="A0A329MHU9"/>
<dbReference type="EMBL" id="QMFB01000013">
    <property type="protein sequence ID" value="RAV19252.1"/>
    <property type="molecule type" value="Genomic_DNA"/>
</dbReference>
<dbReference type="Pfam" id="PF12833">
    <property type="entry name" value="HTH_18"/>
    <property type="match status" value="1"/>
</dbReference>
<dbReference type="SUPFAM" id="SSF46689">
    <property type="entry name" value="Homeodomain-like"/>
    <property type="match status" value="2"/>
</dbReference>
<dbReference type="PANTHER" id="PTHR43280:SF10">
    <property type="entry name" value="REGULATORY PROTEIN POCR"/>
    <property type="match status" value="1"/>
</dbReference>
<dbReference type="PROSITE" id="PS01124">
    <property type="entry name" value="HTH_ARAC_FAMILY_2"/>
    <property type="match status" value="1"/>
</dbReference>
<keyword evidence="2" id="KW-0238">DNA-binding</keyword>
<accession>A0A329MHU9</accession>
<comment type="caution">
    <text evidence="6">The sequence shown here is derived from an EMBL/GenBank/DDBJ whole genome shotgun (WGS) entry which is preliminary data.</text>
</comment>
<dbReference type="InterPro" id="IPR041522">
    <property type="entry name" value="CdaR_GGDEF"/>
</dbReference>
<feature type="compositionally biased region" description="Basic and acidic residues" evidence="4">
    <location>
        <begin position="756"/>
        <end position="770"/>
    </location>
</feature>
<name>A0A329MHU9_9BACL</name>
<dbReference type="GO" id="GO:0043565">
    <property type="term" value="F:sequence-specific DNA binding"/>
    <property type="evidence" value="ECO:0007669"/>
    <property type="project" value="InterPro"/>
</dbReference>
<sequence length="770" mass="87052">MKRKNGWLANVSFKRKLALYSIAISAVPVLLVGLLSSSIASRSIQEEVDLNHQALLKQVEYRLNHLMENLGIHAVSIATNVTVERSVESGPPDRNDVSQTMDMAETLRKQVNYSPIRYDVTVIYRKFDHVYSVIHQSIPYSRSVYETIMQNTQTNRNAPFVVTPNTYNNKELMLFRPIPLHSYYTEGIAVLSVSIEELSKVLGDSEEKGQYRGRMAVVDKDGRVMISSNDKDIGAKLASTTDLYQFWKNPQGFDRPIKIDGVAYQLSSLKLKTYDWTIIAMTPTAEMTQRSAAIKKVTWEIIGAIVAFWIIVALTGSKRLYIPIERMLKRVPEEYAGSMEGSDGLKMLESVLNETIRDNRHLRSQFNAHLPSLKENLSRHLLWGDMTDAEIRNKRDQLGLPLHGSAFRVCLVTADDYALLTENYQGKDQSLIQYALRKMAEEIGEAVFPCLVLTTQPGQVALIIGESGGSEAEEETERKLGDIAADIRLGAEQYFKFTVSVAISRSYKNYHGIKQAYREATELSAYRILMGPNVTITEQETEPAIAQSGREIVSLQKSILTNLTGGSLNEANGLLSKLAGRIGESVANPETMFGIFDYLLVELDSLLHEYGCELRDIFAEDLHKKLHSLSTLSAVQEWLAGSVFPSVVAFMDTAQVSRQDKAVQHVLMHVHDGWDADLQEIARQYDISVSHLSRLFKEKTGEYFSDYLIRERMMKAQEWLLRTNMPVKEIAERLHYSTVQNFNRTFKQYTGLPPGEYRKRTGEAEQGEDK</sequence>
<evidence type="ECO:0000256" key="4">
    <source>
        <dbReference type="SAM" id="MobiDB-lite"/>
    </source>
</evidence>
<keyword evidence="1" id="KW-0805">Transcription regulation</keyword>
<keyword evidence="3" id="KW-0804">Transcription</keyword>
<dbReference type="Gene3D" id="1.10.10.60">
    <property type="entry name" value="Homeodomain-like"/>
    <property type="match status" value="2"/>
</dbReference>
<evidence type="ECO:0000259" key="5">
    <source>
        <dbReference type="PROSITE" id="PS01124"/>
    </source>
</evidence>
<dbReference type="CDD" id="cd18774">
    <property type="entry name" value="PDC2_HK_sensor"/>
    <property type="match status" value="1"/>
</dbReference>
<gene>
    <name evidence="6" type="ORF">DQG23_22225</name>
</gene>
<evidence type="ECO:0000256" key="1">
    <source>
        <dbReference type="ARBA" id="ARBA00023015"/>
    </source>
</evidence>
<dbReference type="SMART" id="SM00342">
    <property type="entry name" value="HTH_ARAC"/>
    <property type="match status" value="1"/>
</dbReference>
<dbReference type="Proteomes" id="UP000250369">
    <property type="component" value="Unassembled WGS sequence"/>
</dbReference>
<reference evidence="6 7" key="1">
    <citation type="journal article" date="2009" name="Int. J. Syst. Evol. Microbiol.">
        <title>Paenibacillus contaminans sp. nov., isolated from a contaminated laboratory plate.</title>
        <authorList>
            <person name="Chou J.H."/>
            <person name="Lee J.H."/>
            <person name="Lin M.C."/>
            <person name="Chang P.S."/>
            <person name="Arun A.B."/>
            <person name="Young C.C."/>
            <person name="Chen W.M."/>
        </authorList>
    </citation>
    <scope>NUCLEOTIDE SEQUENCE [LARGE SCALE GENOMIC DNA]</scope>
    <source>
        <strain evidence="6 7">CKOBP-6</strain>
    </source>
</reference>
<evidence type="ECO:0000313" key="7">
    <source>
        <dbReference type="Proteomes" id="UP000250369"/>
    </source>
</evidence>
<protein>
    <recommendedName>
        <fullName evidence="5">HTH araC/xylS-type domain-containing protein</fullName>
    </recommendedName>
</protein>
<dbReference type="PANTHER" id="PTHR43280">
    <property type="entry name" value="ARAC-FAMILY TRANSCRIPTIONAL REGULATOR"/>
    <property type="match status" value="1"/>
</dbReference>